<dbReference type="GO" id="GO:0005667">
    <property type="term" value="C:transcription regulator complex"/>
    <property type="evidence" value="ECO:0007669"/>
    <property type="project" value="TreeGrafter"/>
</dbReference>
<dbReference type="PROSITE" id="PS51029">
    <property type="entry name" value="MADF"/>
    <property type="match status" value="1"/>
</dbReference>
<dbReference type="OrthoDB" id="8038273at2759"/>
<reference evidence="6" key="1">
    <citation type="submission" date="2022-01" db="EMBL/GenBank/DDBJ databases">
        <authorList>
            <person name="King R."/>
        </authorList>
    </citation>
    <scope>NUCLEOTIDE SEQUENCE</scope>
</reference>
<feature type="region of interest" description="Disordered" evidence="2">
    <location>
        <begin position="118"/>
        <end position="139"/>
    </location>
</feature>
<dbReference type="GO" id="GO:0006357">
    <property type="term" value="P:regulation of transcription by RNA polymerase II"/>
    <property type="evidence" value="ECO:0007669"/>
    <property type="project" value="TreeGrafter"/>
</dbReference>
<evidence type="ECO:0000259" key="4">
    <source>
        <dbReference type="PROSITE" id="PS51031"/>
    </source>
</evidence>
<dbReference type="SMART" id="SM00595">
    <property type="entry name" value="MADF"/>
    <property type="match status" value="1"/>
</dbReference>
<evidence type="ECO:0000256" key="2">
    <source>
        <dbReference type="SAM" id="MobiDB-lite"/>
    </source>
</evidence>
<dbReference type="EMBL" id="OU892279">
    <property type="protein sequence ID" value="CAG9765939.1"/>
    <property type="molecule type" value="Genomic_DNA"/>
</dbReference>
<keyword evidence="7" id="KW-1185">Reference proteome</keyword>
<dbReference type="PANTHER" id="PTHR12243">
    <property type="entry name" value="MADF DOMAIN TRANSCRIPTION FACTOR"/>
    <property type="match status" value="1"/>
</dbReference>
<dbReference type="PANTHER" id="PTHR12243:SF69">
    <property type="entry name" value="SI:CH73-59F11.3"/>
    <property type="match status" value="1"/>
</dbReference>
<feature type="compositionally biased region" description="Low complexity" evidence="2">
    <location>
        <begin position="267"/>
        <end position="277"/>
    </location>
</feature>
<dbReference type="GO" id="GO:0003677">
    <property type="term" value="F:DNA binding"/>
    <property type="evidence" value="ECO:0007669"/>
    <property type="project" value="InterPro"/>
</dbReference>
<dbReference type="Proteomes" id="UP001152799">
    <property type="component" value="Chromosome 3"/>
</dbReference>
<evidence type="ECO:0000259" key="3">
    <source>
        <dbReference type="PROSITE" id="PS51029"/>
    </source>
</evidence>
<evidence type="ECO:0000256" key="1">
    <source>
        <dbReference type="PROSITE-ProRule" id="PRU00371"/>
    </source>
</evidence>
<sequence>MDIDTELLISAVEEKNNIWDVSDENYKNRDAREKSWEDIAAAIIPNFVGLDNKEKKTAVAKLQKRWKTVRDAFTRCRAKGKTLKSGSAAKKGAKYIYYENLRFLEKTMELNSTEANFTEATQQSDDQNSNQDADDHSDKEIDEKEFQAERLQPLFDKKRASKKNALEESLVTFLKKSEVPIHDEDKSFLDSLLPTLRNFNQDQKLQFRIEVLNLMVKIKNFSSAQPAAMVTQPYPSNNYYQRSTSSASSAFTPRPMISPGTSYDIISSPPSNSSTSSQLPDQFIYNPEYTELP</sequence>
<comment type="subcellular location">
    <subcellularLocation>
        <location evidence="1">Nucleus</location>
    </subcellularLocation>
</comment>
<evidence type="ECO:0008006" key="8">
    <source>
        <dbReference type="Google" id="ProtNLM"/>
    </source>
</evidence>
<accession>A0A9N9MJC1</accession>
<evidence type="ECO:0000313" key="6">
    <source>
        <dbReference type="EMBL" id="CAG9765939.1"/>
    </source>
</evidence>
<feature type="region of interest" description="Disordered" evidence="2">
    <location>
        <begin position="244"/>
        <end position="293"/>
    </location>
</feature>
<dbReference type="Pfam" id="PF02944">
    <property type="entry name" value="BESS"/>
    <property type="match status" value="1"/>
</dbReference>
<dbReference type="InterPro" id="IPR006578">
    <property type="entry name" value="MADF-dom"/>
</dbReference>
<dbReference type="EMBL" id="OU892290">
    <property type="protein sequence ID" value="CAG9763646.1"/>
    <property type="molecule type" value="Genomic_DNA"/>
</dbReference>
<dbReference type="InterPro" id="IPR039353">
    <property type="entry name" value="TF_Adf1"/>
</dbReference>
<dbReference type="PROSITE" id="PS51031">
    <property type="entry name" value="BESS"/>
    <property type="match status" value="1"/>
</dbReference>
<organism evidence="6 7">
    <name type="scientific">Ceutorhynchus assimilis</name>
    <name type="common">cabbage seed weevil</name>
    <dbReference type="NCBI Taxonomy" id="467358"/>
    <lineage>
        <taxon>Eukaryota</taxon>
        <taxon>Metazoa</taxon>
        <taxon>Ecdysozoa</taxon>
        <taxon>Arthropoda</taxon>
        <taxon>Hexapoda</taxon>
        <taxon>Insecta</taxon>
        <taxon>Pterygota</taxon>
        <taxon>Neoptera</taxon>
        <taxon>Endopterygota</taxon>
        <taxon>Coleoptera</taxon>
        <taxon>Polyphaga</taxon>
        <taxon>Cucujiformia</taxon>
        <taxon>Curculionidae</taxon>
        <taxon>Ceutorhynchinae</taxon>
        <taxon>Ceutorhynchus</taxon>
    </lineage>
</organism>
<evidence type="ECO:0000313" key="5">
    <source>
        <dbReference type="EMBL" id="CAG9763646.1"/>
    </source>
</evidence>
<keyword evidence="1" id="KW-0539">Nucleus</keyword>
<dbReference type="Proteomes" id="UP001152799">
    <property type="component" value="Chromosome 14"/>
</dbReference>
<feature type="domain" description="BESS" evidence="4">
    <location>
        <begin position="182"/>
        <end position="221"/>
    </location>
</feature>
<feature type="compositionally biased region" description="Low complexity" evidence="2">
    <location>
        <begin position="122"/>
        <end position="131"/>
    </location>
</feature>
<dbReference type="InterPro" id="IPR004210">
    <property type="entry name" value="BESS_motif"/>
</dbReference>
<dbReference type="GO" id="GO:0005634">
    <property type="term" value="C:nucleus"/>
    <property type="evidence" value="ECO:0007669"/>
    <property type="project" value="UniProtKB-SubCell"/>
</dbReference>
<evidence type="ECO:0000313" key="7">
    <source>
        <dbReference type="Proteomes" id="UP001152799"/>
    </source>
</evidence>
<name>A0A9N9MJC1_9CUCU</name>
<protein>
    <recommendedName>
        <fullName evidence="8">MADF domain-containing protein</fullName>
    </recommendedName>
</protein>
<proteinExistence type="predicted"/>
<dbReference type="Pfam" id="PF10545">
    <property type="entry name" value="MADF_DNA_bdg"/>
    <property type="match status" value="1"/>
</dbReference>
<dbReference type="AlphaFoldDB" id="A0A9N9MJC1"/>
<gene>
    <name evidence="5" type="ORF">CEUTPL_LOCUS4304</name>
    <name evidence="6" type="ORF">CEUTPL_LOCUS6534</name>
</gene>
<feature type="domain" description="MADF" evidence="3">
    <location>
        <begin position="7"/>
        <end position="109"/>
    </location>
</feature>